<name>A0A132A0C8_SARSC</name>
<accession>A0A132A0C8</accession>
<dbReference type="EMBL" id="JXLN01006984">
    <property type="protein sequence ID" value="KPM04005.1"/>
    <property type="molecule type" value="Genomic_DNA"/>
</dbReference>
<feature type="compositionally biased region" description="Basic and acidic residues" evidence="1">
    <location>
        <begin position="1"/>
        <end position="16"/>
    </location>
</feature>
<sequence length="141" mass="15355">IREFTKSPPKPNEKRQGVVLHHHNPTIAEIYEISKQLIDHNDSNKIQKTSLNENESSSNETTNSCSSIKASSGDATTNNSLEDSTPSPGSELGNDEASTSTATPDQISETGNRNDFGAIASDRSRNPSWTTYTISNKTAFR</sequence>
<feature type="compositionally biased region" description="Polar residues" evidence="1">
    <location>
        <begin position="96"/>
        <end position="113"/>
    </location>
</feature>
<evidence type="ECO:0000313" key="3">
    <source>
        <dbReference type="Proteomes" id="UP000616769"/>
    </source>
</evidence>
<organism evidence="2 3">
    <name type="scientific">Sarcoptes scabiei</name>
    <name type="common">Itch mite</name>
    <name type="synonym">Acarus scabiei</name>
    <dbReference type="NCBI Taxonomy" id="52283"/>
    <lineage>
        <taxon>Eukaryota</taxon>
        <taxon>Metazoa</taxon>
        <taxon>Ecdysozoa</taxon>
        <taxon>Arthropoda</taxon>
        <taxon>Chelicerata</taxon>
        <taxon>Arachnida</taxon>
        <taxon>Acari</taxon>
        <taxon>Acariformes</taxon>
        <taxon>Sarcoptiformes</taxon>
        <taxon>Astigmata</taxon>
        <taxon>Psoroptidia</taxon>
        <taxon>Sarcoptoidea</taxon>
        <taxon>Sarcoptidae</taxon>
        <taxon>Sarcoptinae</taxon>
        <taxon>Sarcoptes</taxon>
    </lineage>
</organism>
<feature type="region of interest" description="Disordered" evidence="1">
    <location>
        <begin position="44"/>
        <end position="141"/>
    </location>
</feature>
<dbReference type="Proteomes" id="UP000616769">
    <property type="component" value="Unassembled WGS sequence"/>
</dbReference>
<feature type="compositionally biased region" description="Low complexity" evidence="1">
    <location>
        <begin position="49"/>
        <end position="67"/>
    </location>
</feature>
<comment type="caution">
    <text evidence="2">The sequence shown here is derived from an EMBL/GenBank/DDBJ whole genome shotgun (WGS) entry which is preliminary data.</text>
</comment>
<dbReference type="AlphaFoldDB" id="A0A132A0C8"/>
<feature type="compositionally biased region" description="Polar residues" evidence="1">
    <location>
        <begin position="126"/>
        <end position="141"/>
    </location>
</feature>
<evidence type="ECO:0000313" key="2">
    <source>
        <dbReference type="EMBL" id="KPM04005.1"/>
    </source>
</evidence>
<protein>
    <submittedName>
        <fullName evidence="2">Uncharacterized protein</fullName>
    </submittedName>
</protein>
<gene>
    <name evidence="2" type="ORF">QR98_0024440</name>
</gene>
<dbReference type="VEuPathDB" id="VectorBase:SSCA008221"/>
<dbReference type="OrthoDB" id="6515228at2759"/>
<evidence type="ECO:0000256" key="1">
    <source>
        <dbReference type="SAM" id="MobiDB-lite"/>
    </source>
</evidence>
<feature type="region of interest" description="Disordered" evidence="1">
    <location>
        <begin position="1"/>
        <end position="23"/>
    </location>
</feature>
<reference evidence="2 3" key="1">
    <citation type="journal article" date="2015" name="Parasit. Vectors">
        <title>Draft genome of the scabies mite.</title>
        <authorList>
            <person name="Rider S.D.Jr."/>
            <person name="Morgan M.S."/>
            <person name="Arlian L.G."/>
        </authorList>
    </citation>
    <scope>NUCLEOTIDE SEQUENCE [LARGE SCALE GENOMIC DNA]</scope>
    <source>
        <strain evidence="2">Arlian Lab</strain>
    </source>
</reference>
<proteinExistence type="predicted"/>
<feature type="non-terminal residue" evidence="2">
    <location>
        <position position="1"/>
    </location>
</feature>
<feature type="compositionally biased region" description="Polar residues" evidence="1">
    <location>
        <begin position="68"/>
        <end position="88"/>
    </location>
</feature>